<dbReference type="EMBL" id="GBRH01269592">
    <property type="protein sequence ID" value="JAD28303.1"/>
    <property type="molecule type" value="Transcribed_RNA"/>
</dbReference>
<reference evidence="1" key="2">
    <citation type="journal article" date="2015" name="Data Brief">
        <title>Shoot transcriptome of the giant reed, Arundo donax.</title>
        <authorList>
            <person name="Barrero R.A."/>
            <person name="Guerrero F.D."/>
            <person name="Moolhuijzen P."/>
            <person name="Goolsby J.A."/>
            <person name="Tidwell J."/>
            <person name="Bellgard S.E."/>
            <person name="Bellgard M.I."/>
        </authorList>
    </citation>
    <scope>NUCLEOTIDE SEQUENCE</scope>
    <source>
        <tissue evidence="1">Shoot tissue taken approximately 20 cm above the soil surface</tissue>
    </source>
</reference>
<protein>
    <submittedName>
        <fullName evidence="1">Uncharacterized protein</fullName>
    </submittedName>
</protein>
<sequence length="34" mass="4170">MIQPLLTLPNHLIRGREWKYCNNYNLDFFNGQIF</sequence>
<dbReference type="AlphaFoldDB" id="A0A0A8YRJ8"/>
<reference evidence="1" key="1">
    <citation type="submission" date="2014-09" db="EMBL/GenBank/DDBJ databases">
        <authorList>
            <person name="Magalhaes I.L.F."/>
            <person name="Oliveira U."/>
            <person name="Santos F.R."/>
            <person name="Vidigal T.H.D.A."/>
            <person name="Brescovit A.D."/>
            <person name="Santos A.J."/>
        </authorList>
    </citation>
    <scope>NUCLEOTIDE SEQUENCE</scope>
    <source>
        <tissue evidence="1">Shoot tissue taken approximately 20 cm above the soil surface</tissue>
    </source>
</reference>
<accession>A0A0A8YRJ8</accession>
<name>A0A0A8YRJ8_ARUDO</name>
<organism evidence="1">
    <name type="scientific">Arundo donax</name>
    <name type="common">Giant reed</name>
    <name type="synonym">Donax arundinaceus</name>
    <dbReference type="NCBI Taxonomy" id="35708"/>
    <lineage>
        <taxon>Eukaryota</taxon>
        <taxon>Viridiplantae</taxon>
        <taxon>Streptophyta</taxon>
        <taxon>Embryophyta</taxon>
        <taxon>Tracheophyta</taxon>
        <taxon>Spermatophyta</taxon>
        <taxon>Magnoliopsida</taxon>
        <taxon>Liliopsida</taxon>
        <taxon>Poales</taxon>
        <taxon>Poaceae</taxon>
        <taxon>PACMAD clade</taxon>
        <taxon>Arundinoideae</taxon>
        <taxon>Arundineae</taxon>
        <taxon>Arundo</taxon>
    </lineage>
</organism>
<evidence type="ECO:0000313" key="1">
    <source>
        <dbReference type="EMBL" id="JAD28303.1"/>
    </source>
</evidence>
<proteinExistence type="predicted"/>